<dbReference type="GO" id="GO:0007155">
    <property type="term" value="P:cell adhesion"/>
    <property type="evidence" value="ECO:0007669"/>
    <property type="project" value="InterPro"/>
</dbReference>
<feature type="region of interest" description="Disordered" evidence="5">
    <location>
        <begin position="1"/>
        <end position="25"/>
    </location>
</feature>
<keyword evidence="8" id="KW-1185">Reference proteome</keyword>
<name>A0A4R4PB06_9ACTN</name>
<reference evidence="7 8" key="1">
    <citation type="submission" date="2019-03" db="EMBL/GenBank/DDBJ databases">
        <title>Draft genome sequences of novel Actinobacteria.</title>
        <authorList>
            <person name="Sahin N."/>
            <person name="Ay H."/>
            <person name="Saygin H."/>
        </authorList>
    </citation>
    <scope>NUCLEOTIDE SEQUENCE [LARGE SCALE GENOMIC DNA]</scope>
    <source>
        <strain evidence="7 8">JCM 30547</strain>
    </source>
</reference>
<dbReference type="PROSITE" id="PS51470">
    <property type="entry name" value="FG_GAP"/>
    <property type="match status" value="6"/>
</dbReference>
<keyword evidence="2" id="KW-0677">Repeat</keyword>
<organism evidence="7 8">
    <name type="scientific">Kribbella albertanoniae</name>
    <dbReference type="NCBI Taxonomy" id="1266829"/>
    <lineage>
        <taxon>Bacteria</taxon>
        <taxon>Bacillati</taxon>
        <taxon>Actinomycetota</taxon>
        <taxon>Actinomycetes</taxon>
        <taxon>Propionibacteriales</taxon>
        <taxon>Kribbellaceae</taxon>
        <taxon>Kribbella</taxon>
    </lineage>
</organism>
<dbReference type="InterPro" id="IPR013519">
    <property type="entry name" value="Int_alpha_beta-p"/>
</dbReference>
<feature type="domain" description="M23ase beta-sheet core" evidence="6">
    <location>
        <begin position="593"/>
        <end position="679"/>
    </location>
</feature>
<gene>
    <name evidence="7" type="ORF">E1261_34495</name>
</gene>
<dbReference type="SUPFAM" id="SSF69318">
    <property type="entry name" value="Integrin alpha N-terminal domain"/>
    <property type="match status" value="2"/>
</dbReference>
<dbReference type="InterPro" id="IPR000413">
    <property type="entry name" value="Integrin_alpha"/>
</dbReference>
<dbReference type="Proteomes" id="UP000295075">
    <property type="component" value="Unassembled WGS sequence"/>
</dbReference>
<evidence type="ECO:0000259" key="6">
    <source>
        <dbReference type="Pfam" id="PF01551"/>
    </source>
</evidence>
<dbReference type="SMART" id="SM00191">
    <property type="entry name" value="Int_alpha"/>
    <property type="match status" value="7"/>
</dbReference>
<keyword evidence="3" id="KW-0378">Hydrolase</keyword>
<dbReference type="InterPro" id="IPR013517">
    <property type="entry name" value="FG-GAP"/>
</dbReference>
<dbReference type="GO" id="GO:0016787">
    <property type="term" value="F:hydrolase activity"/>
    <property type="evidence" value="ECO:0007669"/>
    <property type="project" value="UniProtKB-KW"/>
</dbReference>
<evidence type="ECO:0000313" key="8">
    <source>
        <dbReference type="Proteomes" id="UP000295075"/>
    </source>
</evidence>
<dbReference type="Pfam" id="PF01551">
    <property type="entry name" value="Peptidase_M23"/>
    <property type="match status" value="1"/>
</dbReference>
<comment type="caution">
    <text evidence="7">The sequence shown here is derived from an EMBL/GenBank/DDBJ whole genome shotgun (WGS) entry which is preliminary data.</text>
</comment>
<dbReference type="EMBL" id="SMKA01000235">
    <property type="protein sequence ID" value="TDC19114.1"/>
    <property type="molecule type" value="Genomic_DNA"/>
</dbReference>
<accession>A0A4R4PB06</accession>
<dbReference type="InterPro" id="IPR016047">
    <property type="entry name" value="M23ase_b-sheet_dom"/>
</dbReference>
<dbReference type="SUPFAM" id="SSF51261">
    <property type="entry name" value="Duplicated hybrid motif"/>
    <property type="match status" value="1"/>
</dbReference>
<dbReference type="PANTHER" id="PTHR23221:SF7">
    <property type="entry name" value="PHOSPHATIDYLINOSITOL-GLYCAN-SPECIFIC PHOSPHOLIPASE D"/>
    <property type="match status" value="1"/>
</dbReference>
<keyword evidence="4" id="KW-0325">Glycoprotein</keyword>
<dbReference type="Gene3D" id="2.70.70.10">
    <property type="entry name" value="Glucose Permease (Domain IIA)"/>
    <property type="match status" value="1"/>
</dbReference>
<dbReference type="OrthoDB" id="344301at2"/>
<evidence type="ECO:0000256" key="4">
    <source>
        <dbReference type="ARBA" id="ARBA00023180"/>
    </source>
</evidence>
<dbReference type="Gene3D" id="2.130.10.130">
    <property type="entry name" value="Integrin alpha, N-terminal"/>
    <property type="match status" value="4"/>
</dbReference>
<dbReference type="InterPro" id="IPR011055">
    <property type="entry name" value="Dup_hybrid_motif"/>
</dbReference>
<dbReference type="AlphaFoldDB" id="A0A4R4PB06"/>
<dbReference type="CDD" id="cd12797">
    <property type="entry name" value="M23_peptidase"/>
    <property type="match status" value="1"/>
</dbReference>
<protein>
    <recommendedName>
        <fullName evidence="6">M23ase beta-sheet core domain-containing protein</fullName>
    </recommendedName>
</protein>
<evidence type="ECO:0000256" key="3">
    <source>
        <dbReference type="ARBA" id="ARBA00022801"/>
    </source>
</evidence>
<sequence length="722" mass="72829">MRGRPSCPQVAAPAESWVRDPPTSEGLEMRKSTAGLAAAALVAAAVLAHPLLASANAIAGPVCDFNNDGRDDLAVGAPGESVGNLDSAGSVNVLYGSAAGVSTTGNVLITQDTPGIDGVAERGDAFGHATACGDFDNDGFTDLAVGAPHESVEVAAGDVYDAGSVNIFYGSAVGLATTGNQIFTQSSAGMPDAAERTDEFGTAVAAGDFNNDGRDDLAIGAPKENHNGSNQAGNVIVLYGGRLGLSTTGSQNWHQGSPGIAGDVEGGDSFGTALAAGDFNQDGRSDLVVGAPGEAIADQAAAGTVNVIYGSATGLTATGNHVLNQSTEGVPGQWEQNDLYGQSVVAGDFNNDGRDDLAAGVPGENDGDTRDAGAVNVTYGTANGLQANWSQIFTRAGLLSGGTASSGDQFGTALAAGNFNGQVGDDLAIGAPGTIVNGNVAAGRLAVLYGSPDGLSPNVVQHLSQGVNNLEGLSEPGDYLGYALAAGDFDGNGRFDLAAGAPGEAIGDQLSGGAVNVLYGTSGFLSTSTDQIWTQDSPEVKGVAQAGDRFGGPAMSIGEYRLGYKSGTKVKVTNDVLAHSPLGRIDMSGVDAGPDYEIVAARGGVIKYIVDTNAEPTEDNNYVWIEHPDGEWSKYSHVRTNSVTSRGHQVGDTVAVGTVLGLEGDVGKAGGDHLHFEVSVPYNLASPINSAGFMAGLNRNPVICGIPGNALFRGQTYTAAAC</sequence>
<dbReference type="GO" id="GO:0008305">
    <property type="term" value="C:integrin complex"/>
    <property type="evidence" value="ECO:0007669"/>
    <property type="project" value="InterPro"/>
</dbReference>
<evidence type="ECO:0000256" key="5">
    <source>
        <dbReference type="SAM" id="MobiDB-lite"/>
    </source>
</evidence>
<keyword evidence="1" id="KW-0732">Signal</keyword>
<dbReference type="PANTHER" id="PTHR23221">
    <property type="entry name" value="GLYCOSYLPHOSPHATIDYLINOSITOL PHOSPHOLIPASE D"/>
    <property type="match status" value="1"/>
</dbReference>
<evidence type="ECO:0000313" key="7">
    <source>
        <dbReference type="EMBL" id="TDC19114.1"/>
    </source>
</evidence>
<dbReference type="PRINTS" id="PR01185">
    <property type="entry name" value="INTEGRINA"/>
</dbReference>
<evidence type="ECO:0000256" key="1">
    <source>
        <dbReference type="ARBA" id="ARBA00022729"/>
    </source>
</evidence>
<proteinExistence type="predicted"/>
<dbReference type="Pfam" id="PF01839">
    <property type="entry name" value="FG-GAP"/>
    <property type="match status" value="6"/>
</dbReference>
<evidence type="ECO:0000256" key="2">
    <source>
        <dbReference type="ARBA" id="ARBA00022737"/>
    </source>
</evidence>
<dbReference type="InterPro" id="IPR028994">
    <property type="entry name" value="Integrin_alpha_N"/>
</dbReference>